<gene>
    <name evidence="2" type="ORF">LY79DRAFT_665534</name>
</gene>
<dbReference type="GeneID" id="85447322"/>
<dbReference type="EMBL" id="JAHLJV010000003">
    <property type="protein sequence ID" value="KAK1598968.1"/>
    <property type="molecule type" value="Genomic_DNA"/>
</dbReference>
<keyword evidence="1" id="KW-0732">Signal</keyword>
<organism evidence="2 3">
    <name type="scientific">Colletotrichum navitas</name>
    <dbReference type="NCBI Taxonomy" id="681940"/>
    <lineage>
        <taxon>Eukaryota</taxon>
        <taxon>Fungi</taxon>
        <taxon>Dikarya</taxon>
        <taxon>Ascomycota</taxon>
        <taxon>Pezizomycotina</taxon>
        <taxon>Sordariomycetes</taxon>
        <taxon>Hypocreomycetidae</taxon>
        <taxon>Glomerellales</taxon>
        <taxon>Glomerellaceae</taxon>
        <taxon>Colletotrichum</taxon>
        <taxon>Colletotrichum graminicola species complex</taxon>
    </lineage>
</organism>
<protein>
    <submittedName>
        <fullName evidence="2">Uncharacterized protein</fullName>
    </submittedName>
</protein>
<reference evidence="2" key="1">
    <citation type="submission" date="2021-06" db="EMBL/GenBank/DDBJ databases">
        <title>Comparative genomics, transcriptomics and evolutionary studies reveal genomic signatures of adaptation to plant cell wall in hemibiotrophic fungi.</title>
        <authorList>
            <consortium name="DOE Joint Genome Institute"/>
            <person name="Baroncelli R."/>
            <person name="Diaz J.F."/>
            <person name="Benocci T."/>
            <person name="Peng M."/>
            <person name="Battaglia E."/>
            <person name="Haridas S."/>
            <person name="Andreopoulos W."/>
            <person name="Labutti K."/>
            <person name="Pangilinan J."/>
            <person name="Floch G.L."/>
            <person name="Makela M.R."/>
            <person name="Henrissat B."/>
            <person name="Grigoriev I.V."/>
            <person name="Crouch J.A."/>
            <person name="De Vries R.P."/>
            <person name="Sukno S.A."/>
            <person name="Thon M.R."/>
        </authorList>
    </citation>
    <scope>NUCLEOTIDE SEQUENCE</scope>
    <source>
        <strain evidence="2">CBS 125086</strain>
    </source>
</reference>
<dbReference type="RefSeq" id="XP_060419630.1">
    <property type="nucleotide sequence ID" value="XM_060563082.1"/>
</dbReference>
<dbReference type="Proteomes" id="UP001230504">
    <property type="component" value="Unassembled WGS sequence"/>
</dbReference>
<name>A0AAD8VBE0_9PEZI</name>
<comment type="caution">
    <text evidence="2">The sequence shown here is derived from an EMBL/GenBank/DDBJ whole genome shotgun (WGS) entry which is preliminary data.</text>
</comment>
<dbReference type="AlphaFoldDB" id="A0AAD8VBE0"/>
<keyword evidence="3" id="KW-1185">Reference proteome</keyword>
<feature type="signal peptide" evidence="1">
    <location>
        <begin position="1"/>
        <end position="18"/>
    </location>
</feature>
<evidence type="ECO:0000256" key="1">
    <source>
        <dbReference type="SAM" id="SignalP"/>
    </source>
</evidence>
<evidence type="ECO:0000313" key="2">
    <source>
        <dbReference type="EMBL" id="KAK1598968.1"/>
    </source>
</evidence>
<feature type="chain" id="PRO_5042117260" evidence="1">
    <location>
        <begin position="19"/>
        <end position="199"/>
    </location>
</feature>
<dbReference type="PANTHER" id="PTHR35605:SF1">
    <property type="entry name" value="ECP2 EFFECTOR PROTEIN DOMAIN-CONTAINING PROTEIN-RELATED"/>
    <property type="match status" value="1"/>
</dbReference>
<proteinExistence type="predicted"/>
<sequence length="199" mass="22273">MRANYLFTLVSALPAVLGTALTDPHAGVREFTSKWEFEPFPGKKVVLNGTVEQVVAELAQINPDYSPFTPALGDGGLSLERRQKAELFPADKVLCLKPGWDYVHESEANVGISYLKTVKGRPRGDPGPANCGRVSCGYSAAIWFCNDNKHHITIESFAQIAKMVEAIEYHCTTRRRRWYSGQAFHPTDNWNVYIHRDSC</sequence>
<accession>A0AAD8VBE0</accession>
<dbReference type="PANTHER" id="PTHR35605">
    <property type="entry name" value="ECP2 EFFECTOR PROTEIN DOMAIN-CONTAINING PROTEIN-RELATED"/>
    <property type="match status" value="1"/>
</dbReference>
<evidence type="ECO:0000313" key="3">
    <source>
        <dbReference type="Proteomes" id="UP001230504"/>
    </source>
</evidence>